<keyword evidence="1" id="KW-1133">Transmembrane helix</keyword>
<dbReference type="PROSITE" id="PS50089">
    <property type="entry name" value="ZF_RING_2"/>
    <property type="match status" value="1"/>
</dbReference>
<feature type="domain" description="RING-type" evidence="2">
    <location>
        <begin position="26"/>
        <end position="79"/>
    </location>
</feature>
<dbReference type="SUPFAM" id="SSF57850">
    <property type="entry name" value="RING/U-box"/>
    <property type="match status" value="1"/>
</dbReference>
<name>A0A6C0I8P7_9ZZZZ</name>
<evidence type="ECO:0000313" key="3">
    <source>
        <dbReference type="EMBL" id="QHT88737.1"/>
    </source>
</evidence>
<protein>
    <recommendedName>
        <fullName evidence="2">RING-type domain-containing protein</fullName>
    </recommendedName>
</protein>
<keyword evidence="1" id="KW-0472">Membrane</keyword>
<organism evidence="3">
    <name type="scientific">viral metagenome</name>
    <dbReference type="NCBI Taxonomy" id="1070528"/>
    <lineage>
        <taxon>unclassified sequences</taxon>
        <taxon>metagenomes</taxon>
        <taxon>organismal metagenomes</taxon>
    </lineage>
</organism>
<evidence type="ECO:0000256" key="1">
    <source>
        <dbReference type="SAM" id="Phobius"/>
    </source>
</evidence>
<dbReference type="Gene3D" id="3.30.40.10">
    <property type="entry name" value="Zinc/RING finger domain, C3HC4 (zinc finger)"/>
    <property type="match status" value="1"/>
</dbReference>
<sequence length="154" mass="18470">MYLTRNRARALKNITNEEEGKEENYCLICWEPQCPNQQNNIYKMKEIKLFKYICKCDCKFHLVCFFDWATKTKACPICREKLSVNNELLEKYRGFLVVNNNDNDNDNNDNRIVVLLRNTWIVSRKITETIFKYITILFLMYISIKVIAFIVLKF</sequence>
<dbReference type="AlphaFoldDB" id="A0A6C0I8P7"/>
<dbReference type="InterPro" id="IPR001841">
    <property type="entry name" value="Znf_RING"/>
</dbReference>
<dbReference type="InterPro" id="IPR013083">
    <property type="entry name" value="Znf_RING/FYVE/PHD"/>
</dbReference>
<reference evidence="3" key="1">
    <citation type="journal article" date="2020" name="Nature">
        <title>Giant virus diversity and host interactions through global metagenomics.</title>
        <authorList>
            <person name="Schulz F."/>
            <person name="Roux S."/>
            <person name="Paez-Espino D."/>
            <person name="Jungbluth S."/>
            <person name="Walsh D.A."/>
            <person name="Denef V.J."/>
            <person name="McMahon K.D."/>
            <person name="Konstantinidis K.T."/>
            <person name="Eloe-Fadrosh E.A."/>
            <person name="Kyrpides N.C."/>
            <person name="Woyke T."/>
        </authorList>
    </citation>
    <scope>NUCLEOTIDE SEQUENCE</scope>
    <source>
        <strain evidence="3">GVMAG-M-3300023184-51</strain>
    </source>
</reference>
<feature type="transmembrane region" description="Helical" evidence="1">
    <location>
        <begin position="130"/>
        <end position="152"/>
    </location>
</feature>
<dbReference type="EMBL" id="MN740122">
    <property type="protein sequence ID" value="QHT88737.1"/>
    <property type="molecule type" value="Genomic_DNA"/>
</dbReference>
<keyword evidence="1" id="KW-0812">Transmembrane</keyword>
<proteinExistence type="predicted"/>
<accession>A0A6C0I8P7</accession>
<evidence type="ECO:0000259" key="2">
    <source>
        <dbReference type="PROSITE" id="PS50089"/>
    </source>
</evidence>